<dbReference type="Pfam" id="PF20152">
    <property type="entry name" value="DUF6534"/>
    <property type="match status" value="1"/>
</dbReference>
<evidence type="ECO:0000313" key="5">
    <source>
        <dbReference type="Proteomes" id="UP000815677"/>
    </source>
</evidence>
<keyword evidence="5" id="KW-1185">Reference proteome</keyword>
<dbReference type="PANTHER" id="PTHR40465">
    <property type="entry name" value="CHROMOSOME 1, WHOLE GENOME SHOTGUN SEQUENCE"/>
    <property type="match status" value="1"/>
</dbReference>
<feature type="domain" description="DUF6534" evidence="3">
    <location>
        <begin position="161"/>
        <end position="248"/>
    </location>
</feature>
<feature type="transmembrane region" description="Helical" evidence="2">
    <location>
        <begin position="44"/>
        <end position="64"/>
    </location>
</feature>
<evidence type="ECO:0000256" key="2">
    <source>
        <dbReference type="SAM" id="Phobius"/>
    </source>
</evidence>
<name>A0ABQ0M1Z8_MYCCL</name>
<feature type="compositionally biased region" description="Low complexity" evidence="1">
    <location>
        <begin position="441"/>
        <end position="452"/>
    </location>
</feature>
<dbReference type="Proteomes" id="UP000815677">
    <property type="component" value="Unassembled WGS sequence"/>
</dbReference>
<organism evidence="4 5">
    <name type="scientific">Mycena chlorophos</name>
    <name type="common">Agaric fungus</name>
    <name type="synonym">Agaricus chlorophos</name>
    <dbReference type="NCBI Taxonomy" id="658473"/>
    <lineage>
        <taxon>Eukaryota</taxon>
        <taxon>Fungi</taxon>
        <taxon>Dikarya</taxon>
        <taxon>Basidiomycota</taxon>
        <taxon>Agaricomycotina</taxon>
        <taxon>Agaricomycetes</taxon>
        <taxon>Agaricomycetidae</taxon>
        <taxon>Agaricales</taxon>
        <taxon>Marasmiineae</taxon>
        <taxon>Mycenaceae</taxon>
        <taxon>Mycena</taxon>
    </lineage>
</organism>
<feature type="region of interest" description="Disordered" evidence="1">
    <location>
        <begin position="544"/>
        <end position="595"/>
    </location>
</feature>
<evidence type="ECO:0000259" key="3">
    <source>
        <dbReference type="Pfam" id="PF20152"/>
    </source>
</evidence>
<proteinExistence type="predicted"/>
<gene>
    <name evidence="4" type="ORF">MCHLO_13914</name>
</gene>
<keyword evidence="2" id="KW-0472">Membrane</keyword>
<evidence type="ECO:0000313" key="4">
    <source>
        <dbReference type="EMBL" id="GAT57366.1"/>
    </source>
</evidence>
<evidence type="ECO:0000256" key="1">
    <source>
        <dbReference type="SAM" id="MobiDB-lite"/>
    </source>
</evidence>
<keyword evidence="2" id="KW-0812">Transmembrane</keyword>
<accession>A0ABQ0M1Z8</accession>
<feature type="transmembrane region" description="Helical" evidence="2">
    <location>
        <begin position="114"/>
        <end position="134"/>
    </location>
</feature>
<feature type="region of interest" description="Disordered" evidence="1">
    <location>
        <begin position="379"/>
        <end position="452"/>
    </location>
</feature>
<sequence>MAVTLLFGPMLLGVIFNALLYGVMVSQMVTYWGRYPNDMRGIRFFILYLFVVETVVVVVTTGIVWQPLIVEYGQPSALTVSPHWLPADSLLIVLVATPIQLFTAWRIRIITKSWIAPVCISLLSLVSLAGGLLLSFSVRRFPDFASFDQFSDAAILWLVSSAVCDIVLAGGMGWALLSRKTLFDRQVDGYINRMARLSIQSGGLTAAAALLDLILFLTFPRTALNFSVDFPLSTLYTCSLLALLNARTPRTGTTVKLSGSTLAGPGATQPSLKISLPSPTHSMQSMSEPIAVSLHHAMVEGREKESRSYSHRPSMESRTTFDSPIVDHEMGLARGLGMGGLNIDTNVAPVSTADSSHGYASFYAYDRTPTSAGAHKRTFEDSIHDDQTRRSPSPPKLKLAPAPPPKRKSQLGSQSHSLPGTRRNSHSYTSYQSHSRRDSTDSNTSSGSHSNTDNLRIQLAAARLQQSLVPVPAAPEPALNKMAPLRVQIPAQPQQYADTLSQTPRIRVHVRSASSHAEVVSPALDASHSSYAASTHLASASSENPFYGIGEQRGAGTMSPVSNSSSGSGSPSTTRATKSLPKQKPTPAHIDPRLK</sequence>
<dbReference type="InterPro" id="IPR045339">
    <property type="entry name" value="DUF6534"/>
</dbReference>
<feature type="transmembrane region" description="Helical" evidence="2">
    <location>
        <begin position="6"/>
        <end position="32"/>
    </location>
</feature>
<keyword evidence="2" id="KW-1133">Transmembrane helix</keyword>
<protein>
    <recommendedName>
        <fullName evidence="3">DUF6534 domain-containing protein</fullName>
    </recommendedName>
</protein>
<dbReference type="EMBL" id="DF849449">
    <property type="protein sequence ID" value="GAT57366.1"/>
    <property type="molecule type" value="Genomic_DNA"/>
</dbReference>
<feature type="transmembrane region" description="Helical" evidence="2">
    <location>
        <begin position="84"/>
        <end position="102"/>
    </location>
</feature>
<feature type="transmembrane region" description="Helical" evidence="2">
    <location>
        <begin position="197"/>
        <end position="217"/>
    </location>
</feature>
<feature type="transmembrane region" description="Helical" evidence="2">
    <location>
        <begin position="154"/>
        <end position="177"/>
    </location>
</feature>
<feature type="compositionally biased region" description="Low complexity" evidence="1">
    <location>
        <begin position="559"/>
        <end position="572"/>
    </location>
</feature>
<feature type="compositionally biased region" description="Basic and acidic residues" evidence="1">
    <location>
        <begin position="379"/>
        <end position="389"/>
    </location>
</feature>
<reference evidence="4" key="1">
    <citation type="submission" date="2014-09" db="EMBL/GenBank/DDBJ databases">
        <title>Genome sequence of the luminous mushroom Mycena chlorophos for searching fungal bioluminescence genes.</title>
        <authorList>
            <person name="Tanaka Y."/>
            <person name="Kasuga D."/>
            <person name="Oba Y."/>
            <person name="Hase S."/>
            <person name="Sato K."/>
            <person name="Oba Y."/>
            <person name="Sakakibara Y."/>
        </authorList>
    </citation>
    <scope>NUCLEOTIDE SEQUENCE</scope>
</reference>
<dbReference type="PANTHER" id="PTHR40465:SF1">
    <property type="entry name" value="DUF6534 DOMAIN-CONTAINING PROTEIN"/>
    <property type="match status" value="1"/>
</dbReference>